<feature type="domain" description="Putative auto-transporter adhesin head GIN" evidence="2">
    <location>
        <begin position="46"/>
        <end position="181"/>
    </location>
</feature>
<gene>
    <name evidence="3" type="ORF">ACFORL_11990</name>
</gene>
<dbReference type="InterPro" id="IPR021255">
    <property type="entry name" value="DUF2807"/>
</dbReference>
<proteinExistence type="predicted"/>
<dbReference type="PROSITE" id="PS51257">
    <property type="entry name" value="PROKAR_LIPOPROTEIN"/>
    <property type="match status" value="1"/>
</dbReference>
<dbReference type="Pfam" id="PF10988">
    <property type="entry name" value="DUF2807"/>
    <property type="match status" value="1"/>
</dbReference>
<evidence type="ECO:0000313" key="4">
    <source>
        <dbReference type="Proteomes" id="UP001595758"/>
    </source>
</evidence>
<dbReference type="Proteomes" id="UP001595758">
    <property type="component" value="Unassembled WGS sequence"/>
</dbReference>
<feature type="chain" id="PRO_5046202181" evidence="1">
    <location>
        <begin position="23"/>
        <end position="317"/>
    </location>
</feature>
<protein>
    <submittedName>
        <fullName evidence="3">GIN domain-containing protein</fullName>
    </submittedName>
</protein>
<evidence type="ECO:0000313" key="3">
    <source>
        <dbReference type="EMBL" id="MFC3909792.1"/>
    </source>
</evidence>
<reference evidence="4" key="1">
    <citation type="journal article" date="2019" name="Int. J. Syst. Evol. Microbiol.">
        <title>The Global Catalogue of Microorganisms (GCM) 10K type strain sequencing project: providing services to taxonomists for standard genome sequencing and annotation.</title>
        <authorList>
            <consortium name="The Broad Institute Genomics Platform"/>
            <consortium name="The Broad Institute Genome Sequencing Center for Infectious Disease"/>
            <person name="Wu L."/>
            <person name="Ma J."/>
        </authorList>
    </citation>
    <scope>NUCLEOTIDE SEQUENCE [LARGE SCALE GENOMIC DNA]</scope>
    <source>
        <strain evidence="4">CCUG 59858</strain>
    </source>
</reference>
<organism evidence="3 4">
    <name type="scientific">Legionella dresdenensis</name>
    <dbReference type="NCBI Taxonomy" id="450200"/>
    <lineage>
        <taxon>Bacteria</taxon>
        <taxon>Pseudomonadati</taxon>
        <taxon>Pseudomonadota</taxon>
        <taxon>Gammaproteobacteria</taxon>
        <taxon>Legionellales</taxon>
        <taxon>Legionellaceae</taxon>
        <taxon>Legionella</taxon>
    </lineage>
</organism>
<evidence type="ECO:0000259" key="2">
    <source>
        <dbReference type="Pfam" id="PF10988"/>
    </source>
</evidence>
<name>A0ABV8CI51_9GAMM</name>
<dbReference type="EMBL" id="JBHSAB010000029">
    <property type="protein sequence ID" value="MFC3909792.1"/>
    <property type="molecule type" value="Genomic_DNA"/>
</dbReference>
<feature type="signal peptide" evidence="1">
    <location>
        <begin position="1"/>
        <end position="22"/>
    </location>
</feature>
<comment type="caution">
    <text evidence="3">The sequence shown here is derived from an EMBL/GenBank/DDBJ whole genome shotgun (WGS) entry which is preliminary data.</text>
</comment>
<keyword evidence="4" id="KW-1185">Reference proteome</keyword>
<evidence type="ECO:0000256" key="1">
    <source>
        <dbReference type="SAM" id="SignalP"/>
    </source>
</evidence>
<dbReference type="RefSeq" id="WP_382344348.1">
    <property type="nucleotide sequence ID" value="NZ_JBHSAB010000029.1"/>
</dbReference>
<keyword evidence="1" id="KW-0732">Signal</keyword>
<accession>A0ABV8CI51</accession>
<sequence length="317" mass="35146">MLKRLFLVILLAVVAAGCARNAALRQHGAQPIALAKSPQTRTVSSFNRVTVTGTVNVNLHTGYSKPQVILSGDPRALAQTTTVVQNNTLIIQVPNNQFGSVNADIRGRFLNGFTYTGSGRITGQHLRSGLLDLIITNSGRTTLAGDINLRRLEVNGEGYVEIKGVKAQNLQLAMTGNPKVQLVGVVGLSDLIIDGDGSFSMYWIKSNRLVIRARGHSFLQLGGIVDKLDVELWDSSRFNGRYLRARRSFVKTHGRSVAEITAIEKQHTLAMDASDIYFFKIPDMKMDFMANNGSVLDMRDWNIDDLRDYDRYNKQTY</sequence>
<dbReference type="Gene3D" id="2.160.20.120">
    <property type="match status" value="2"/>
</dbReference>